<organism evidence="2 3">
    <name type="scientific">Corynebacterium casei LMG S-19264</name>
    <dbReference type="NCBI Taxonomy" id="1285583"/>
    <lineage>
        <taxon>Bacteria</taxon>
        <taxon>Bacillati</taxon>
        <taxon>Actinomycetota</taxon>
        <taxon>Actinomycetes</taxon>
        <taxon>Mycobacteriales</taxon>
        <taxon>Corynebacteriaceae</taxon>
        <taxon>Corynebacterium</taxon>
    </lineage>
</organism>
<feature type="region of interest" description="Disordered" evidence="1">
    <location>
        <begin position="62"/>
        <end position="84"/>
    </location>
</feature>
<dbReference type="EMBL" id="CP004350">
    <property type="protein sequence ID" value="AHI18601.1"/>
    <property type="molecule type" value="Genomic_DNA"/>
</dbReference>
<gene>
    <name evidence="2" type="ORF">CCASEI_00070</name>
</gene>
<reference evidence="3" key="1">
    <citation type="submission" date="2013-02" db="EMBL/GenBank/DDBJ databases">
        <title>The complete genome sequence of Corynebacterium casei LMG S-19264 (=DSM 44701).</title>
        <authorList>
            <person name="Ruckert C."/>
            <person name="Albersmeier A."/>
            <person name="Kalinowski J."/>
        </authorList>
    </citation>
    <scope>NUCLEOTIDE SEQUENCE [LARGE SCALE GENOMIC DNA]</scope>
    <source>
        <strain evidence="3">LMG S-19264</strain>
    </source>
</reference>
<evidence type="ECO:0000313" key="3">
    <source>
        <dbReference type="Proteomes" id="UP000019226"/>
    </source>
</evidence>
<accession>A0ABM5PL61</accession>
<dbReference type="Proteomes" id="UP000019226">
    <property type="component" value="Chromosome"/>
</dbReference>
<dbReference type="RefSeq" id="WP_006822299.1">
    <property type="nucleotide sequence ID" value="NZ_CP004350.1"/>
</dbReference>
<protein>
    <recommendedName>
        <fullName evidence="4">CopG family transcriptional regulator</fullName>
    </recommendedName>
</protein>
<keyword evidence="3" id="KW-1185">Reference proteome</keyword>
<evidence type="ECO:0000313" key="2">
    <source>
        <dbReference type="EMBL" id="AHI18601.1"/>
    </source>
</evidence>
<evidence type="ECO:0008006" key="4">
    <source>
        <dbReference type="Google" id="ProtNLM"/>
    </source>
</evidence>
<sequence>MAMTLRLTPEQDHALTLLASAHGTSKHEAVVRAIALAAARTVQDATVDELARQHIKGRSALEADIRRSRSHALPAGQHEESSGL</sequence>
<dbReference type="GeneID" id="82876254"/>
<proteinExistence type="predicted"/>
<evidence type="ECO:0000256" key="1">
    <source>
        <dbReference type="SAM" id="MobiDB-lite"/>
    </source>
</evidence>
<name>A0ABM5PL61_9CORY</name>